<feature type="transmembrane region" description="Helical" evidence="7">
    <location>
        <begin position="140"/>
        <end position="162"/>
    </location>
</feature>
<comment type="subcellular location">
    <subcellularLocation>
        <location evidence="1">Membrane</location>
        <topology evidence="1">Multi-pass membrane protein</topology>
    </subcellularLocation>
</comment>
<dbReference type="AlphaFoldDB" id="A0AAX6EEL9"/>
<keyword evidence="3 7" id="KW-0812">Transmembrane</keyword>
<evidence type="ECO:0000256" key="6">
    <source>
        <dbReference type="SAM" id="MobiDB-lite"/>
    </source>
</evidence>
<reference evidence="8" key="1">
    <citation type="journal article" date="2023" name="GigaByte">
        <title>Genome assembly of the bearded iris, Iris pallida Lam.</title>
        <authorList>
            <person name="Bruccoleri R.E."/>
            <person name="Oakeley E.J."/>
            <person name="Faust A.M.E."/>
            <person name="Altorfer M."/>
            <person name="Dessus-Babus S."/>
            <person name="Burckhardt D."/>
            <person name="Oertli M."/>
            <person name="Naumann U."/>
            <person name="Petersen F."/>
            <person name="Wong J."/>
        </authorList>
    </citation>
    <scope>NUCLEOTIDE SEQUENCE</scope>
    <source>
        <strain evidence="8">GSM-AAB239-AS_SAM_17_03QT</strain>
    </source>
</reference>
<dbReference type="InterPro" id="IPR036259">
    <property type="entry name" value="MFS_trans_sf"/>
</dbReference>
<feature type="transmembrane region" description="Helical" evidence="7">
    <location>
        <begin position="500"/>
        <end position="523"/>
    </location>
</feature>
<dbReference type="GO" id="GO:0016020">
    <property type="term" value="C:membrane"/>
    <property type="evidence" value="ECO:0007669"/>
    <property type="project" value="UniProtKB-SubCell"/>
</dbReference>
<keyword evidence="9" id="KW-1185">Reference proteome</keyword>
<dbReference type="Gene3D" id="1.20.1250.20">
    <property type="entry name" value="MFS general substrate transporter like domains"/>
    <property type="match status" value="1"/>
</dbReference>
<evidence type="ECO:0000256" key="4">
    <source>
        <dbReference type="ARBA" id="ARBA00022989"/>
    </source>
</evidence>
<keyword evidence="5 7" id="KW-0472">Membrane</keyword>
<proteinExistence type="inferred from homology"/>
<feature type="transmembrane region" description="Helical" evidence="7">
    <location>
        <begin position="191"/>
        <end position="210"/>
    </location>
</feature>
<evidence type="ECO:0000256" key="3">
    <source>
        <dbReference type="ARBA" id="ARBA00022692"/>
    </source>
</evidence>
<dbReference type="SUPFAM" id="SSF103473">
    <property type="entry name" value="MFS general substrate transporter"/>
    <property type="match status" value="1"/>
</dbReference>
<feature type="transmembrane region" description="Helical" evidence="7">
    <location>
        <begin position="72"/>
        <end position="93"/>
    </location>
</feature>
<dbReference type="CDD" id="cd17416">
    <property type="entry name" value="MFS_NPF1_2"/>
    <property type="match status" value="1"/>
</dbReference>
<sequence length="590" mass="64471">MRSWFRRGDDEAAAEGAPEATKRRPRGWKCMPYIIGNETFEKVASVGLLANFTVYLVKRFNMEQVTAANMTNIFFGTTNFAPLLGAFVSDAYWGRYKTLAYSSVVSFLGMVVLTLSASVPQLRPPECSPEAQLAHRCVGASGLQLGILFLSLVLLAVGAGGVRPCSLPFGVDQFDPSTEKGQRGLNSFFNWYYFTSTAGIVLSLTFIVYVQNSVSWVVGFAIPTGFMLLAVAAFFLGTPLYVFVAPEGSVFTSIGRVFVAALRKRKLELPCPDDVKEQERLLYNPPTSSERVMKLPLTLQFRFLNKAAIGGEDALGADSPPLNPWRLCSVQQIEEVKCLLRIVPIWASGITCFVALGQQFTFAILQALKMDRHLGPSFQIPAGSLGTVALVALTLFIPVYDRLLIPVARRFTGIDSGITLLQRQGAGIVLSILSMVVVALVERKRRGSSLAHGGASPLTVAWLMPQLVVMGVAEAFNPIGQIEFYNRQFPEHMQTLANSLFYCSLAGASYLSTLLVSLVQKLTAAGGRTSWLDNDIDAGRVDYFYYLIAVLGGVNFVYFLVCSHFYRYKGTTTGGEDGKEDEDAKAGDVP</sequence>
<comment type="caution">
    <text evidence="8">The sequence shown here is derived from an EMBL/GenBank/DDBJ whole genome shotgun (WGS) entry which is preliminary data.</text>
</comment>
<feature type="transmembrane region" description="Helical" evidence="7">
    <location>
        <begin position="420"/>
        <end position="441"/>
    </location>
</feature>
<organism evidence="8 9">
    <name type="scientific">Iris pallida</name>
    <name type="common">Sweet iris</name>
    <dbReference type="NCBI Taxonomy" id="29817"/>
    <lineage>
        <taxon>Eukaryota</taxon>
        <taxon>Viridiplantae</taxon>
        <taxon>Streptophyta</taxon>
        <taxon>Embryophyta</taxon>
        <taxon>Tracheophyta</taxon>
        <taxon>Spermatophyta</taxon>
        <taxon>Magnoliopsida</taxon>
        <taxon>Liliopsida</taxon>
        <taxon>Asparagales</taxon>
        <taxon>Iridaceae</taxon>
        <taxon>Iridoideae</taxon>
        <taxon>Irideae</taxon>
        <taxon>Iris</taxon>
    </lineage>
</organism>
<feature type="region of interest" description="Disordered" evidence="6">
    <location>
        <begin position="1"/>
        <end position="20"/>
    </location>
</feature>
<keyword evidence="4 7" id="KW-1133">Transmembrane helix</keyword>
<dbReference type="GO" id="GO:0022857">
    <property type="term" value="F:transmembrane transporter activity"/>
    <property type="evidence" value="ECO:0007669"/>
    <property type="project" value="InterPro"/>
</dbReference>
<comment type="similarity">
    <text evidence="2">Belongs to the major facilitator superfamily. Proton-dependent oligopeptide transporter (POT/PTR) (TC 2.A.17) family.</text>
</comment>
<evidence type="ECO:0000256" key="7">
    <source>
        <dbReference type="SAM" id="Phobius"/>
    </source>
</evidence>
<feature type="transmembrane region" description="Helical" evidence="7">
    <location>
        <begin position="345"/>
        <end position="368"/>
    </location>
</feature>
<feature type="compositionally biased region" description="Basic and acidic residues" evidence="6">
    <location>
        <begin position="1"/>
        <end position="10"/>
    </location>
</feature>
<feature type="transmembrane region" description="Helical" evidence="7">
    <location>
        <begin position="380"/>
        <end position="400"/>
    </location>
</feature>
<evidence type="ECO:0000313" key="9">
    <source>
        <dbReference type="Proteomes" id="UP001140949"/>
    </source>
</evidence>
<name>A0AAX6EEL9_IRIPA</name>
<dbReference type="PANTHER" id="PTHR11654">
    <property type="entry name" value="OLIGOPEPTIDE TRANSPORTER-RELATED"/>
    <property type="match status" value="1"/>
</dbReference>
<protein>
    <submittedName>
        <fullName evidence="8">Protein NRT1/ PTR FAMILY 2.13-like isoform X2</fullName>
    </submittedName>
</protein>
<reference evidence="8" key="2">
    <citation type="submission" date="2023-04" db="EMBL/GenBank/DDBJ databases">
        <authorList>
            <person name="Bruccoleri R.E."/>
            <person name="Oakeley E.J."/>
            <person name="Faust A.-M."/>
            <person name="Dessus-Babus S."/>
            <person name="Altorfer M."/>
            <person name="Burckhardt D."/>
            <person name="Oertli M."/>
            <person name="Naumann U."/>
            <person name="Petersen F."/>
            <person name="Wong J."/>
        </authorList>
    </citation>
    <scope>NUCLEOTIDE SEQUENCE</scope>
    <source>
        <strain evidence="8">GSM-AAB239-AS_SAM_17_03QT</strain>
        <tissue evidence="8">Leaf</tissue>
    </source>
</reference>
<feature type="transmembrane region" description="Helical" evidence="7">
    <location>
        <begin position="543"/>
        <end position="561"/>
    </location>
</feature>
<gene>
    <name evidence="8" type="ORF">M6B38_195385</name>
</gene>
<dbReference type="Proteomes" id="UP001140949">
    <property type="component" value="Unassembled WGS sequence"/>
</dbReference>
<evidence type="ECO:0000256" key="1">
    <source>
        <dbReference type="ARBA" id="ARBA00004141"/>
    </source>
</evidence>
<evidence type="ECO:0000256" key="5">
    <source>
        <dbReference type="ARBA" id="ARBA00023136"/>
    </source>
</evidence>
<feature type="transmembrane region" description="Helical" evidence="7">
    <location>
        <begin position="99"/>
        <end position="119"/>
    </location>
</feature>
<evidence type="ECO:0000256" key="2">
    <source>
        <dbReference type="ARBA" id="ARBA00005982"/>
    </source>
</evidence>
<dbReference type="Pfam" id="PF00854">
    <property type="entry name" value="PTR2"/>
    <property type="match status" value="1"/>
</dbReference>
<evidence type="ECO:0000313" key="8">
    <source>
        <dbReference type="EMBL" id="KAJ6802398.1"/>
    </source>
</evidence>
<accession>A0AAX6EEL9</accession>
<dbReference type="EMBL" id="JANAVB010037416">
    <property type="protein sequence ID" value="KAJ6802398.1"/>
    <property type="molecule type" value="Genomic_DNA"/>
</dbReference>
<dbReference type="InterPro" id="IPR000109">
    <property type="entry name" value="POT_fam"/>
</dbReference>
<feature type="transmembrane region" description="Helical" evidence="7">
    <location>
        <begin position="217"/>
        <end position="244"/>
    </location>
</feature>